<dbReference type="GO" id="GO:0009396">
    <property type="term" value="P:folic acid-containing compound biosynthetic process"/>
    <property type="evidence" value="ECO:0007669"/>
    <property type="project" value="InterPro"/>
</dbReference>
<dbReference type="OrthoDB" id="9803598at2"/>
<evidence type="ECO:0000313" key="6">
    <source>
        <dbReference type="Proteomes" id="UP000239532"/>
    </source>
</evidence>
<keyword evidence="2" id="KW-0808">Transferase</keyword>
<dbReference type="AlphaFoldDB" id="A0A2S9WUB9"/>
<dbReference type="InterPro" id="IPR015890">
    <property type="entry name" value="Chorismate_C"/>
</dbReference>
<feature type="domain" description="Chorismate-utilising enzyme C-terminal" evidence="3">
    <location>
        <begin position="165"/>
        <end position="421"/>
    </location>
</feature>
<accession>A0A2S9WUB9</accession>
<dbReference type="PANTHER" id="PTHR11236:SF9">
    <property type="entry name" value="ANTHRANILATE SYNTHASE COMPONENT 1"/>
    <property type="match status" value="1"/>
</dbReference>
<dbReference type="Gene3D" id="3.60.120.10">
    <property type="entry name" value="Anthranilate synthase"/>
    <property type="match status" value="1"/>
</dbReference>
<feature type="domain" description="Anthranilate synthase component I N-terminal" evidence="4">
    <location>
        <begin position="79"/>
        <end position="116"/>
    </location>
</feature>
<dbReference type="EC" id="2.6.1.85" evidence="1"/>
<dbReference type="GO" id="GO:0000162">
    <property type="term" value="P:L-tryptophan biosynthetic process"/>
    <property type="evidence" value="ECO:0007669"/>
    <property type="project" value="TreeGrafter"/>
</dbReference>
<dbReference type="PANTHER" id="PTHR11236">
    <property type="entry name" value="AMINOBENZOATE/ANTHRANILATE SYNTHASE"/>
    <property type="match status" value="1"/>
</dbReference>
<comment type="caution">
    <text evidence="5">The sequence shown here is derived from an EMBL/GenBank/DDBJ whole genome shotgun (WGS) entry which is preliminary data.</text>
</comment>
<dbReference type="SUPFAM" id="SSF56322">
    <property type="entry name" value="ADC synthase"/>
    <property type="match status" value="1"/>
</dbReference>
<dbReference type="Proteomes" id="UP000239532">
    <property type="component" value="Unassembled WGS sequence"/>
</dbReference>
<dbReference type="NCBIfam" id="TIGR00553">
    <property type="entry name" value="pabB"/>
    <property type="match status" value="1"/>
</dbReference>
<protein>
    <recommendedName>
        <fullName evidence="1">aminodeoxychorismate synthase</fullName>
        <ecNumber evidence="1">2.6.1.85</ecNumber>
    </recommendedName>
</protein>
<dbReference type="InterPro" id="IPR006805">
    <property type="entry name" value="Anth_synth_I_N"/>
</dbReference>
<evidence type="ECO:0000313" key="5">
    <source>
        <dbReference type="EMBL" id="PRP66936.1"/>
    </source>
</evidence>
<name>A0A2S9WUB9_9FLAO</name>
<dbReference type="PRINTS" id="PR00095">
    <property type="entry name" value="ANTSNTHASEI"/>
</dbReference>
<dbReference type="GO" id="GO:0046820">
    <property type="term" value="F:4-amino-4-deoxychorismate synthase activity"/>
    <property type="evidence" value="ECO:0007669"/>
    <property type="project" value="UniProtKB-EC"/>
</dbReference>
<dbReference type="Pfam" id="PF00425">
    <property type="entry name" value="Chorismate_bind"/>
    <property type="match status" value="1"/>
</dbReference>
<dbReference type="InterPro" id="IPR005802">
    <property type="entry name" value="ADC_synth_comp_1"/>
</dbReference>
<dbReference type="InterPro" id="IPR005801">
    <property type="entry name" value="ADC_synthase"/>
</dbReference>
<sequence length="437" mass="49154">MNNSRTSYSFSISDQAAFKKQLLRFFEKEEFLVFLDSNEAESATYSCLCAVGAIDLLRCAAGTAFKQLRHFQEEHEDWIFGYFGYDLKNELEPLTSQNPDALEFPDLQFFVPQMVIEIRLDQVTFHTYEEDQNEISNLFESICNQSASEPKDYRSQSKLQATDSKSAYLEKAQSFLNHIQRGDIYEANLCTQFSAADAKLDPVQAYQDLNQSSRPPFAAYARFHDHYIISASPERYLQKSADELLSQPIKGTAARSSNQATDEQLKNELLKNQKERSENVMIVDLVRNDLSRVAKKGSVEVSELFGLYSFPQVHHMISSITAQLDDQHTGIDAIKATFPMGSMTGAPKISAMKIIEETESFKRGVYSGAVGYFKPTGDFDFNVVIRTLLYNAQKRVVSLSVGSAITIAANPEDEYEECLVKAAALMEVLKSQGIAFS</sequence>
<proteinExistence type="predicted"/>
<dbReference type="InterPro" id="IPR019999">
    <property type="entry name" value="Anth_synth_I-like"/>
</dbReference>
<evidence type="ECO:0000256" key="1">
    <source>
        <dbReference type="ARBA" id="ARBA00013139"/>
    </source>
</evidence>
<gene>
    <name evidence="5" type="ORF">BST86_07410</name>
</gene>
<dbReference type="EMBL" id="MQUC01000003">
    <property type="protein sequence ID" value="PRP66936.1"/>
    <property type="molecule type" value="Genomic_DNA"/>
</dbReference>
<evidence type="ECO:0000259" key="4">
    <source>
        <dbReference type="Pfam" id="PF04715"/>
    </source>
</evidence>
<dbReference type="RefSeq" id="WP_105982719.1">
    <property type="nucleotide sequence ID" value="NZ_MQUC01000003.1"/>
</dbReference>
<evidence type="ECO:0000256" key="2">
    <source>
        <dbReference type="ARBA" id="ARBA00022679"/>
    </source>
</evidence>
<reference evidence="5 6" key="1">
    <citation type="submission" date="2016-11" db="EMBL/GenBank/DDBJ databases">
        <title>Trade-off between light-utilization and light-protection in marine flavobacteria.</title>
        <authorList>
            <person name="Kumagai Y."/>
        </authorList>
    </citation>
    <scope>NUCLEOTIDE SEQUENCE [LARGE SCALE GENOMIC DNA]</scope>
    <source>
        <strain evidence="5 6">JCM 17109</strain>
    </source>
</reference>
<dbReference type="Pfam" id="PF04715">
    <property type="entry name" value="Anth_synt_I_N"/>
    <property type="match status" value="1"/>
</dbReference>
<keyword evidence="6" id="KW-1185">Reference proteome</keyword>
<organism evidence="5 6">
    <name type="scientific">Nonlabens agnitus</name>
    <dbReference type="NCBI Taxonomy" id="870484"/>
    <lineage>
        <taxon>Bacteria</taxon>
        <taxon>Pseudomonadati</taxon>
        <taxon>Bacteroidota</taxon>
        <taxon>Flavobacteriia</taxon>
        <taxon>Flavobacteriales</taxon>
        <taxon>Flavobacteriaceae</taxon>
        <taxon>Nonlabens</taxon>
    </lineage>
</organism>
<evidence type="ECO:0000259" key="3">
    <source>
        <dbReference type="Pfam" id="PF00425"/>
    </source>
</evidence>